<gene>
    <name evidence="1" type="ORF">Vafri_18133</name>
</gene>
<proteinExistence type="predicted"/>
<organism evidence="1 2">
    <name type="scientific">Volvox africanus</name>
    <dbReference type="NCBI Taxonomy" id="51714"/>
    <lineage>
        <taxon>Eukaryota</taxon>
        <taxon>Viridiplantae</taxon>
        <taxon>Chlorophyta</taxon>
        <taxon>core chlorophytes</taxon>
        <taxon>Chlorophyceae</taxon>
        <taxon>CS clade</taxon>
        <taxon>Chlamydomonadales</taxon>
        <taxon>Volvocaceae</taxon>
        <taxon>Volvox</taxon>
    </lineage>
</organism>
<dbReference type="Proteomes" id="UP000747399">
    <property type="component" value="Unassembled WGS sequence"/>
</dbReference>
<sequence length="162" mass="17680">MTCLPTSTLSQPAGIKDYPQACNYFETMFVFANKSDMNLAAVYPLMSIAAFGEEVLEFAQSVYNCGNDIGPLHGGISKPYDRPYSVVDFSGQWTDPKMRIKFINVCCRGLIPGSNPLYGGTQQTMFTTANNTVLTLGATNCSNDTYRGSLDNSSNRPSHVFA</sequence>
<keyword evidence="2" id="KW-1185">Reference proteome</keyword>
<dbReference type="EMBL" id="BNCO01000063">
    <property type="protein sequence ID" value="GIL64166.1"/>
    <property type="molecule type" value="Genomic_DNA"/>
</dbReference>
<reference evidence="1" key="1">
    <citation type="journal article" date="2021" name="Proc. Natl. Acad. Sci. U.S.A.">
        <title>Three genomes in the algal genus Volvox reveal the fate of a haploid sex-determining region after a transition to homothallism.</title>
        <authorList>
            <person name="Yamamoto K."/>
            <person name="Hamaji T."/>
            <person name="Kawai-Toyooka H."/>
            <person name="Matsuzaki R."/>
            <person name="Takahashi F."/>
            <person name="Nishimura Y."/>
            <person name="Kawachi M."/>
            <person name="Noguchi H."/>
            <person name="Minakuchi Y."/>
            <person name="Umen J.G."/>
            <person name="Toyoda A."/>
            <person name="Nozaki H."/>
        </authorList>
    </citation>
    <scope>NUCLEOTIDE SEQUENCE</scope>
    <source>
        <strain evidence="1">NIES-3780</strain>
    </source>
</reference>
<accession>A0A8J4BS00</accession>
<protein>
    <submittedName>
        <fullName evidence="1">Uncharacterized protein</fullName>
    </submittedName>
</protein>
<dbReference type="AlphaFoldDB" id="A0A8J4BS00"/>
<evidence type="ECO:0000313" key="1">
    <source>
        <dbReference type="EMBL" id="GIL64166.1"/>
    </source>
</evidence>
<name>A0A8J4BS00_9CHLO</name>
<evidence type="ECO:0000313" key="2">
    <source>
        <dbReference type="Proteomes" id="UP000747399"/>
    </source>
</evidence>
<comment type="caution">
    <text evidence="1">The sequence shown here is derived from an EMBL/GenBank/DDBJ whole genome shotgun (WGS) entry which is preliminary data.</text>
</comment>